<feature type="signal peptide" evidence="1">
    <location>
        <begin position="1"/>
        <end position="30"/>
    </location>
</feature>
<feature type="chain" id="PRO_5035194400" description="Secreted protein" evidence="1">
    <location>
        <begin position="31"/>
        <end position="162"/>
    </location>
</feature>
<proteinExistence type="predicted"/>
<dbReference type="EMBL" id="BONY01000107">
    <property type="protein sequence ID" value="GIH10806.1"/>
    <property type="molecule type" value="Genomic_DNA"/>
</dbReference>
<protein>
    <recommendedName>
        <fullName evidence="4">Secreted protein</fullName>
    </recommendedName>
</protein>
<dbReference type="Proteomes" id="UP000612899">
    <property type="component" value="Unassembled WGS sequence"/>
</dbReference>
<keyword evidence="3" id="KW-1185">Reference proteome</keyword>
<evidence type="ECO:0000256" key="1">
    <source>
        <dbReference type="SAM" id="SignalP"/>
    </source>
</evidence>
<dbReference type="AlphaFoldDB" id="A0A8J3QKJ4"/>
<keyword evidence="1" id="KW-0732">Signal</keyword>
<gene>
    <name evidence="2" type="ORF">Rhe02_88730</name>
</gene>
<dbReference type="PROSITE" id="PS51257">
    <property type="entry name" value="PROKAR_LIPOPROTEIN"/>
    <property type="match status" value="1"/>
</dbReference>
<reference evidence="2" key="1">
    <citation type="submission" date="2021-01" db="EMBL/GenBank/DDBJ databases">
        <title>Whole genome shotgun sequence of Rhizocola hellebori NBRC 109834.</title>
        <authorList>
            <person name="Komaki H."/>
            <person name="Tamura T."/>
        </authorList>
    </citation>
    <scope>NUCLEOTIDE SEQUENCE</scope>
    <source>
        <strain evidence="2">NBRC 109834</strain>
    </source>
</reference>
<evidence type="ECO:0000313" key="2">
    <source>
        <dbReference type="EMBL" id="GIH10806.1"/>
    </source>
</evidence>
<accession>A0A8J3QKJ4</accession>
<evidence type="ECO:0008006" key="4">
    <source>
        <dbReference type="Google" id="ProtNLM"/>
    </source>
</evidence>
<evidence type="ECO:0000313" key="3">
    <source>
        <dbReference type="Proteomes" id="UP000612899"/>
    </source>
</evidence>
<comment type="caution">
    <text evidence="2">The sequence shown here is derived from an EMBL/GenBank/DDBJ whole genome shotgun (WGS) entry which is preliminary data.</text>
</comment>
<organism evidence="2 3">
    <name type="scientific">Rhizocola hellebori</name>
    <dbReference type="NCBI Taxonomy" id="1392758"/>
    <lineage>
        <taxon>Bacteria</taxon>
        <taxon>Bacillati</taxon>
        <taxon>Actinomycetota</taxon>
        <taxon>Actinomycetes</taxon>
        <taxon>Micromonosporales</taxon>
        <taxon>Micromonosporaceae</taxon>
        <taxon>Rhizocola</taxon>
    </lineage>
</organism>
<sequence>MSRARMAVAMMVAVLVGGVASGVAAQPALAACATDGHVYLTSPGPFAYRFETDPVDNFPTLIAVPFVPMQNVSLLLKVGGNGIKPGTTPTWNVYRPDNTFVKTIRANKAGSNCVANEREQELGQEFEGLFIFKASYDAGNSGRAVRGQNHFVVHFDPTIPPF</sequence>
<name>A0A8J3QKJ4_9ACTN</name>
<dbReference type="RefSeq" id="WP_203914527.1">
    <property type="nucleotide sequence ID" value="NZ_BONY01000107.1"/>
</dbReference>